<evidence type="ECO:0000313" key="2">
    <source>
        <dbReference type="EMBL" id="CAF1473454.1"/>
    </source>
</evidence>
<dbReference type="Proteomes" id="UP000663829">
    <property type="component" value="Unassembled WGS sequence"/>
</dbReference>
<protein>
    <submittedName>
        <fullName evidence="3">Uncharacterized protein</fullName>
    </submittedName>
</protein>
<evidence type="ECO:0000256" key="1">
    <source>
        <dbReference type="SAM" id="MobiDB-lite"/>
    </source>
</evidence>
<dbReference type="EMBL" id="CAJOBC010087614">
    <property type="protein sequence ID" value="CAF4358886.1"/>
    <property type="molecule type" value="Genomic_DNA"/>
</dbReference>
<name>A0A815T028_9BILA</name>
<dbReference type="AlphaFoldDB" id="A0A815T028"/>
<accession>A0A815T028</accession>
<evidence type="ECO:0000313" key="3">
    <source>
        <dbReference type="EMBL" id="CAF1496537.1"/>
    </source>
</evidence>
<feature type="compositionally biased region" description="Basic and acidic residues" evidence="1">
    <location>
        <begin position="27"/>
        <end position="37"/>
    </location>
</feature>
<organism evidence="3 6">
    <name type="scientific">Didymodactylos carnosus</name>
    <dbReference type="NCBI Taxonomy" id="1234261"/>
    <lineage>
        <taxon>Eukaryota</taxon>
        <taxon>Metazoa</taxon>
        <taxon>Spiralia</taxon>
        <taxon>Gnathifera</taxon>
        <taxon>Rotifera</taxon>
        <taxon>Eurotatoria</taxon>
        <taxon>Bdelloidea</taxon>
        <taxon>Philodinida</taxon>
        <taxon>Philodinidae</taxon>
        <taxon>Didymodactylos</taxon>
    </lineage>
</organism>
<dbReference type="Proteomes" id="UP000681722">
    <property type="component" value="Unassembled WGS sequence"/>
</dbReference>
<dbReference type="EMBL" id="CAJOBA010053443">
    <property type="protein sequence ID" value="CAF4264878.1"/>
    <property type="molecule type" value="Genomic_DNA"/>
</dbReference>
<feature type="compositionally biased region" description="Basic residues" evidence="1">
    <location>
        <begin position="38"/>
        <end position="53"/>
    </location>
</feature>
<keyword evidence="6" id="KW-1185">Reference proteome</keyword>
<evidence type="ECO:0000313" key="4">
    <source>
        <dbReference type="EMBL" id="CAF4264878.1"/>
    </source>
</evidence>
<dbReference type="Proteomes" id="UP000682733">
    <property type="component" value="Unassembled WGS sequence"/>
</dbReference>
<proteinExistence type="predicted"/>
<dbReference type="Proteomes" id="UP000677228">
    <property type="component" value="Unassembled WGS sequence"/>
</dbReference>
<sequence>MSYRSSSFLFLPSSRNRQLLSQVKLKSKPELADEQQRQKNRKMTQKQRKKQRKHELVLKNLDYRFSFHNTKELLGTANVPYTNLNTAHRNKDRHLLWYLTTVLNDRSILND</sequence>
<comment type="caution">
    <text evidence="3">The sequence shown here is derived from an EMBL/GenBank/DDBJ whole genome shotgun (WGS) entry which is preliminary data.</text>
</comment>
<reference evidence="3" key="1">
    <citation type="submission" date="2021-02" db="EMBL/GenBank/DDBJ databases">
        <authorList>
            <person name="Nowell W R."/>
        </authorList>
    </citation>
    <scope>NUCLEOTIDE SEQUENCE</scope>
</reference>
<feature type="region of interest" description="Disordered" evidence="1">
    <location>
        <begin position="21"/>
        <end position="53"/>
    </location>
</feature>
<dbReference type="EMBL" id="CAJNOQ010022113">
    <property type="protein sequence ID" value="CAF1496537.1"/>
    <property type="molecule type" value="Genomic_DNA"/>
</dbReference>
<evidence type="ECO:0000313" key="6">
    <source>
        <dbReference type="Proteomes" id="UP000663829"/>
    </source>
</evidence>
<evidence type="ECO:0000313" key="5">
    <source>
        <dbReference type="EMBL" id="CAF4358886.1"/>
    </source>
</evidence>
<gene>
    <name evidence="3" type="ORF">GPM918_LOCUS36493</name>
    <name evidence="2" type="ORF">OVA965_LOCUS35748</name>
    <name evidence="5" type="ORF">SRO942_LOCUS37230</name>
    <name evidence="4" type="ORF">TMI583_LOCUS36723</name>
</gene>
<dbReference type="EMBL" id="CAJNOK010031548">
    <property type="protein sequence ID" value="CAF1473454.1"/>
    <property type="molecule type" value="Genomic_DNA"/>
</dbReference>